<accession>A0AAD7GDA5</accession>
<feature type="compositionally biased region" description="Low complexity" evidence="1">
    <location>
        <begin position="226"/>
        <end position="240"/>
    </location>
</feature>
<feature type="region of interest" description="Disordered" evidence="1">
    <location>
        <begin position="223"/>
        <end position="260"/>
    </location>
</feature>
<feature type="compositionally biased region" description="Basic and acidic residues" evidence="1">
    <location>
        <begin position="241"/>
        <end position="254"/>
    </location>
</feature>
<proteinExistence type="predicted"/>
<dbReference type="AlphaFoldDB" id="A0AAD7GDA5"/>
<keyword evidence="3" id="KW-1185">Reference proteome</keyword>
<gene>
    <name evidence="2" type="ORF">B0H17DRAFT_1135092</name>
</gene>
<dbReference type="EMBL" id="JARKIE010000073">
    <property type="protein sequence ID" value="KAJ7689282.1"/>
    <property type="molecule type" value="Genomic_DNA"/>
</dbReference>
<dbReference type="Proteomes" id="UP001221757">
    <property type="component" value="Unassembled WGS sequence"/>
</dbReference>
<organism evidence="2 3">
    <name type="scientific">Mycena rosella</name>
    <name type="common">Pink bonnet</name>
    <name type="synonym">Agaricus rosellus</name>
    <dbReference type="NCBI Taxonomy" id="1033263"/>
    <lineage>
        <taxon>Eukaryota</taxon>
        <taxon>Fungi</taxon>
        <taxon>Dikarya</taxon>
        <taxon>Basidiomycota</taxon>
        <taxon>Agaricomycotina</taxon>
        <taxon>Agaricomycetes</taxon>
        <taxon>Agaricomycetidae</taxon>
        <taxon>Agaricales</taxon>
        <taxon>Marasmiineae</taxon>
        <taxon>Mycenaceae</taxon>
        <taxon>Mycena</taxon>
    </lineage>
</organism>
<protein>
    <submittedName>
        <fullName evidence="2">Uncharacterized protein</fullName>
    </submittedName>
</protein>
<evidence type="ECO:0000256" key="1">
    <source>
        <dbReference type="SAM" id="MobiDB-lite"/>
    </source>
</evidence>
<evidence type="ECO:0000313" key="2">
    <source>
        <dbReference type="EMBL" id="KAJ7689282.1"/>
    </source>
</evidence>
<name>A0AAD7GDA5_MYCRO</name>
<sequence>MIANMNKVQYSGFDLSARNAGDDDAVSKSGDVFDGIELGWKVHLCELTIFPEALTIIPTKIYLREFESHNVTTDFGAHKSHAVTEDLKQKPPISCRTLEDYCAEGAEAGLELKYRRSCDFDRAVVIKPQILMFSCAELLARASVTQPRLELTVNAVLRRQARLTAPLPVPTTWQSALDLAGDENDQRWADIRVFTVSFQGRERFGDSWTPAAGLKNWLEAARQSTPGYSPSSSRAPSPGRNDGEKSPNSSRDESLPPLMPEAAFPCVNQVSFASVEKEFIQKWGGNSGVKADNFGAGQTVMADAARW</sequence>
<reference evidence="2" key="1">
    <citation type="submission" date="2023-03" db="EMBL/GenBank/DDBJ databases">
        <title>Massive genome expansion in bonnet fungi (Mycena s.s.) driven by repeated elements and novel gene families across ecological guilds.</title>
        <authorList>
            <consortium name="Lawrence Berkeley National Laboratory"/>
            <person name="Harder C.B."/>
            <person name="Miyauchi S."/>
            <person name="Viragh M."/>
            <person name="Kuo A."/>
            <person name="Thoen E."/>
            <person name="Andreopoulos B."/>
            <person name="Lu D."/>
            <person name="Skrede I."/>
            <person name="Drula E."/>
            <person name="Henrissat B."/>
            <person name="Morin E."/>
            <person name="Kohler A."/>
            <person name="Barry K."/>
            <person name="LaButti K."/>
            <person name="Morin E."/>
            <person name="Salamov A."/>
            <person name="Lipzen A."/>
            <person name="Mereny Z."/>
            <person name="Hegedus B."/>
            <person name="Baldrian P."/>
            <person name="Stursova M."/>
            <person name="Weitz H."/>
            <person name="Taylor A."/>
            <person name="Grigoriev I.V."/>
            <person name="Nagy L.G."/>
            <person name="Martin F."/>
            <person name="Kauserud H."/>
        </authorList>
    </citation>
    <scope>NUCLEOTIDE SEQUENCE</scope>
    <source>
        <strain evidence="2">CBHHK067</strain>
    </source>
</reference>
<comment type="caution">
    <text evidence="2">The sequence shown here is derived from an EMBL/GenBank/DDBJ whole genome shotgun (WGS) entry which is preliminary data.</text>
</comment>
<evidence type="ECO:0000313" key="3">
    <source>
        <dbReference type="Proteomes" id="UP001221757"/>
    </source>
</evidence>